<evidence type="ECO:0000313" key="3">
    <source>
        <dbReference type="Proteomes" id="UP000011750"/>
    </source>
</evidence>
<keyword evidence="3" id="KW-1185">Reference proteome</keyword>
<evidence type="ECO:0000256" key="1">
    <source>
        <dbReference type="SAM" id="MobiDB-lite"/>
    </source>
</evidence>
<dbReference type="EnsemblPlants" id="Bra018211.1">
    <property type="protein sequence ID" value="Bra018211.1-P"/>
    <property type="gene ID" value="Bra018211"/>
</dbReference>
<accession>M4DNX3</accession>
<reference evidence="2 3" key="2">
    <citation type="journal article" date="2018" name="Hortic Res">
        <title>Improved Brassica rapa reference genome by single-molecule sequencing and chromosome conformation capture technologies.</title>
        <authorList>
            <person name="Zhang L."/>
            <person name="Cai X."/>
            <person name="Wu J."/>
            <person name="Liu M."/>
            <person name="Grob S."/>
            <person name="Cheng F."/>
            <person name="Liang J."/>
            <person name="Cai C."/>
            <person name="Liu Z."/>
            <person name="Liu B."/>
            <person name="Wang F."/>
            <person name="Li S."/>
            <person name="Liu F."/>
            <person name="Li X."/>
            <person name="Cheng L."/>
            <person name="Yang W."/>
            <person name="Li M.H."/>
            <person name="Grossniklaus U."/>
            <person name="Zheng H."/>
            <person name="Wang X."/>
        </authorList>
    </citation>
    <scope>NUCLEOTIDE SEQUENCE [LARGE SCALE GENOMIC DNA]</scope>
    <source>
        <strain evidence="2 3">cv. Chiifu-401-42</strain>
    </source>
</reference>
<dbReference type="HOGENOM" id="CLU_1613152_0_0_1"/>
<dbReference type="InParanoid" id="M4DNX3"/>
<reference evidence="2" key="3">
    <citation type="submission" date="2023-03" db="UniProtKB">
        <authorList>
            <consortium name="EnsemblPlants"/>
        </authorList>
    </citation>
    <scope>IDENTIFICATION</scope>
    <source>
        <strain evidence="2">cv. Chiifu-401-42</strain>
    </source>
</reference>
<dbReference type="Proteomes" id="UP000011750">
    <property type="component" value="Chromosome A06"/>
</dbReference>
<evidence type="ECO:0000313" key="2">
    <source>
        <dbReference type="EnsemblPlants" id="Bra018211.1-P"/>
    </source>
</evidence>
<feature type="region of interest" description="Disordered" evidence="1">
    <location>
        <begin position="86"/>
        <end position="108"/>
    </location>
</feature>
<dbReference type="OMA" id="CENLGQP"/>
<sequence length="165" mass="18073">MADTMFSSPILRLNPPPSSLSEEVAFALAQGLKVIACVGVMRLLSCENLGQPWMTLDVVASQTKAITGEAVFVGFDGDMTKLTNIPASEAGPPLAEDGENPKDSQLPQFTHSRSEFSTTILVLNIRHSLSHISWKRVNVFPSLTFDMLDIYTVLTIHIAYIDHID</sequence>
<dbReference type="Gramene" id="Bra018211.1">
    <property type="protein sequence ID" value="Bra018211.1-P"/>
    <property type="gene ID" value="Bra018211"/>
</dbReference>
<proteinExistence type="predicted"/>
<reference evidence="2 3" key="1">
    <citation type="journal article" date="2011" name="Nat. Genet.">
        <title>The genome of the mesopolyploid crop species Brassica rapa.</title>
        <authorList>
            <consortium name="Brassica rapa Genome Sequencing Project Consortium"/>
            <person name="Wang X."/>
            <person name="Wang H."/>
            <person name="Wang J."/>
            <person name="Sun R."/>
            <person name="Wu J."/>
            <person name="Liu S."/>
            <person name="Bai Y."/>
            <person name="Mun J.H."/>
            <person name="Bancroft I."/>
            <person name="Cheng F."/>
            <person name="Huang S."/>
            <person name="Li X."/>
            <person name="Hua W."/>
            <person name="Wang J."/>
            <person name="Wang X."/>
            <person name="Freeling M."/>
            <person name="Pires J.C."/>
            <person name="Paterson A.H."/>
            <person name="Chalhoub B."/>
            <person name="Wang B."/>
            <person name="Hayward A."/>
            <person name="Sharpe A.G."/>
            <person name="Park B.S."/>
            <person name="Weisshaar B."/>
            <person name="Liu B."/>
            <person name="Li B."/>
            <person name="Liu B."/>
            <person name="Tong C."/>
            <person name="Song C."/>
            <person name="Duran C."/>
            <person name="Peng C."/>
            <person name="Geng C."/>
            <person name="Koh C."/>
            <person name="Lin C."/>
            <person name="Edwards D."/>
            <person name="Mu D."/>
            <person name="Shen D."/>
            <person name="Soumpourou E."/>
            <person name="Li F."/>
            <person name="Fraser F."/>
            <person name="Conant G."/>
            <person name="Lassalle G."/>
            <person name="King G.J."/>
            <person name="Bonnema G."/>
            <person name="Tang H."/>
            <person name="Wang H."/>
            <person name="Belcram H."/>
            <person name="Zhou H."/>
            <person name="Hirakawa H."/>
            <person name="Abe H."/>
            <person name="Guo H."/>
            <person name="Wang H."/>
            <person name="Jin H."/>
            <person name="Parkin I.A."/>
            <person name="Batley J."/>
            <person name="Kim J.S."/>
            <person name="Just J."/>
            <person name="Li J."/>
            <person name="Xu J."/>
            <person name="Deng J."/>
            <person name="Kim J.A."/>
            <person name="Li J."/>
            <person name="Yu J."/>
            <person name="Meng J."/>
            <person name="Wang J."/>
            <person name="Min J."/>
            <person name="Poulain J."/>
            <person name="Wang J."/>
            <person name="Hatakeyama K."/>
            <person name="Wu K."/>
            <person name="Wang L."/>
            <person name="Fang L."/>
            <person name="Trick M."/>
            <person name="Links M.G."/>
            <person name="Zhao M."/>
            <person name="Jin M."/>
            <person name="Ramchiary N."/>
            <person name="Drou N."/>
            <person name="Berkman P.J."/>
            <person name="Cai Q."/>
            <person name="Huang Q."/>
            <person name="Li R."/>
            <person name="Tabata S."/>
            <person name="Cheng S."/>
            <person name="Zhang S."/>
            <person name="Zhang S."/>
            <person name="Huang S."/>
            <person name="Sato S."/>
            <person name="Sun S."/>
            <person name="Kwon S.J."/>
            <person name="Choi S.R."/>
            <person name="Lee T.H."/>
            <person name="Fan W."/>
            <person name="Zhao X."/>
            <person name="Tan X."/>
            <person name="Xu X."/>
            <person name="Wang Y."/>
            <person name="Qiu Y."/>
            <person name="Yin Y."/>
            <person name="Li Y."/>
            <person name="Du Y."/>
            <person name="Liao Y."/>
            <person name="Lim Y."/>
            <person name="Narusaka Y."/>
            <person name="Wang Y."/>
            <person name="Wang Z."/>
            <person name="Li Z."/>
            <person name="Wang Z."/>
            <person name="Xiong Z."/>
            <person name="Zhang Z."/>
        </authorList>
    </citation>
    <scope>NUCLEOTIDE SEQUENCE [LARGE SCALE GENOMIC DNA]</scope>
    <source>
        <strain evidence="2 3">cv. Chiifu-401-42</strain>
    </source>
</reference>
<dbReference type="AlphaFoldDB" id="M4DNX3"/>
<name>M4DNX3_BRACM</name>
<protein>
    <submittedName>
        <fullName evidence="2">Uncharacterized protein</fullName>
    </submittedName>
</protein>
<organism evidence="2 3">
    <name type="scientific">Brassica campestris</name>
    <name type="common">Field mustard</name>
    <dbReference type="NCBI Taxonomy" id="3711"/>
    <lineage>
        <taxon>Eukaryota</taxon>
        <taxon>Viridiplantae</taxon>
        <taxon>Streptophyta</taxon>
        <taxon>Embryophyta</taxon>
        <taxon>Tracheophyta</taxon>
        <taxon>Spermatophyta</taxon>
        <taxon>Magnoliopsida</taxon>
        <taxon>eudicotyledons</taxon>
        <taxon>Gunneridae</taxon>
        <taxon>Pentapetalae</taxon>
        <taxon>rosids</taxon>
        <taxon>malvids</taxon>
        <taxon>Brassicales</taxon>
        <taxon>Brassicaceae</taxon>
        <taxon>Brassiceae</taxon>
        <taxon>Brassica</taxon>
    </lineage>
</organism>